<dbReference type="GO" id="GO:0016491">
    <property type="term" value="F:oxidoreductase activity"/>
    <property type="evidence" value="ECO:0007669"/>
    <property type="project" value="UniProtKB-KW"/>
</dbReference>
<sequence>MKKVAVIGATSSVAQQISLIHSKAGDSLVLVGRNKSAVEDTAADLSIRGAGICKALTCDLVDFAEHPKLINELFEAIGGVDTVYIAHGTLPDQSDCESDYLETKRALEANCLSQISLLTELAKKFKEQKSGTIAVITSVAGDRGRKSNYVYGSAKGMLSIYLQGLRNALFEHGIHVLDVRPGFIDTPMTAHIEGKGPLWATPQKVAKDVVKAAAKKKNTLYTPWFWSIIMRIIRSIPEFQFKKMNL</sequence>
<evidence type="ECO:0000256" key="1">
    <source>
        <dbReference type="ARBA" id="ARBA00006484"/>
    </source>
</evidence>
<dbReference type="SUPFAM" id="SSF51735">
    <property type="entry name" value="NAD(P)-binding Rossmann-fold domains"/>
    <property type="match status" value="1"/>
</dbReference>
<dbReference type="AlphaFoldDB" id="A0A7X1EBW4"/>
<dbReference type="Gene3D" id="3.40.50.720">
    <property type="entry name" value="NAD(P)-binding Rossmann-like Domain"/>
    <property type="match status" value="1"/>
</dbReference>
<evidence type="ECO:0000313" key="4">
    <source>
        <dbReference type="Proteomes" id="UP000526501"/>
    </source>
</evidence>
<dbReference type="InterPro" id="IPR036291">
    <property type="entry name" value="NAD(P)-bd_dom_sf"/>
</dbReference>
<reference evidence="3 4" key="1">
    <citation type="submission" date="2020-07" db="EMBL/GenBank/DDBJ databases">
        <authorList>
            <person name="Feng X."/>
        </authorList>
    </citation>
    <scope>NUCLEOTIDE SEQUENCE [LARGE SCALE GENOMIC DNA]</scope>
    <source>
        <strain evidence="3 4">JCM23202</strain>
    </source>
</reference>
<dbReference type="InterPro" id="IPR002347">
    <property type="entry name" value="SDR_fam"/>
</dbReference>
<dbReference type="Pfam" id="PF00106">
    <property type="entry name" value="adh_short"/>
    <property type="match status" value="1"/>
</dbReference>
<comment type="caution">
    <text evidence="3">The sequence shown here is derived from an EMBL/GenBank/DDBJ whole genome shotgun (WGS) entry which is preliminary data.</text>
</comment>
<dbReference type="RefSeq" id="WP_185662106.1">
    <property type="nucleotide sequence ID" value="NZ_CAWPOO010000013.1"/>
</dbReference>
<keyword evidence="4" id="KW-1185">Reference proteome</keyword>
<evidence type="ECO:0000256" key="2">
    <source>
        <dbReference type="ARBA" id="ARBA00023002"/>
    </source>
</evidence>
<dbReference type="PANTHER" id="PTHR44196:SF3">
    <property type="entry name" value="SHORT CHAIN DEHYDROGENASE FAMILY PROTEIN"/>
    <property type="match status" value="1"/>
</dbReference>
<dbReference type="GO" id="GO:0016020">
    <property type="term" value="C:membrane"/>
    <property type="evidence" value="ECO:0007669"/>
    <property type="project" value="TreeGrafter"/>
</dbReference>
<dbReference type="Proteomes" id="UP000526501">
    <property type="component" value="Unassembled WGS sequence"/>
</dbReference>
<evidence type="ECO:0000313" key="3">
    <source>
        <dbReference type="EMBL" id="MBC2608257.1"/>
    </source>
</evidence>
<accession>A0A7X1EBW4</accession>
<comment type="similarity">
    <text evidence="1">Belongs to the short-chain dehydrogenases/reductases (SDR) family.</text>
</comment>
<gene>
    <name evidence="3" type="ORF">H5P27_19535</name>
</gene>
<proteinExistence type="inferred from homology"/>
<protein>
    <submittedName>
        <fullName evidence="3">SDR family oxidoreductase</fullName>
    </submittedName>
</protein>
<name>A0A7X1EBW4_9BACT</name>
<dbReference type="EMBL" id="JACHVC010000013">
    <property type="protein sequence ID" value="MBC2608257.1"/>
    <property type="molecule type" value="Genomic_DNA"/>
</dbReference>
<dbReference type="NCBIfam" id="NF005489">
    <property type="entry name" value="PRK07102.1"/>
    <property type="match status" value="1"/>
</dbReference>
<dbReference type="PRINTS" id="PR00081">
    <property type="entry name" value="GDHRDH"/>
</dbReference>
<organism evidence="3 4">
    <name type="scientific">Pelagicoccus albus</name>
    <dbReference type="NCBI Taxonomy" id="415222"/>
    <lineage>
        <taxon>Bacteria</taxon>
        <taxon>Pseudomonadati</taxon>
        <taxon>Verrucomicrobiota</taxon>
        <taxon>Opitutia</taxon>
        <taxon>Puniceicoccales</taxon>
        <taxon>Pelagicoccaceae</taxon>
        <taxon>Pelagicoccus</taxon>
    </lineage>
</organism>
<keyword evidence="2" id="KW-0560">Oxidoreductase</keyword>
<dbReference type="PANTHER" id="PTHR44196">
    <property type="entry name" value="DEHYDROGENASE/REDUCTASE SDR FAMILY MEMBER 7B"/>
    <property type="match status" value="1"/>
</dbReference>